<organism evidence="1 2">
    <name type="scientific">Candidatus Phosphoribacter hodrii</name>
    <dbReference type="NCBI Taxonomy" id="2953743"/>
    <lineage>
        <taxon>Bacteria</taxon>
        <taxon>Bacillati</taxon>
        <taxon>Actinomycetota</taxon>
        <taxon>Actinomycetes</taxon>
        <taxon>Micrococcales</taxon>
        <taxon>Dermatophilaceae</taxon>
        <taxon>Candidatus Phosphoribacter</taxon>
    </lineage>
</organism>
<proteinExistence type="predicted"/>
<comment type="caution">
    <text evidence="1">The sequence shown here is derived from an EMBL/GenBank/DDBJ whole genome shotgun (WGS) entry which is preliminary data.</text>
</comment>
<dbReference type="Proteomes" id="UP000726105">
    <property type="component" value="Unassembled WGS sequence"/>
</dbReference>
<dbReference type="AlphaFoldDB" id="A0A935M591"/>
<evidence type="ECO:0000313" key="1">
    <source>
        <dbReference type="EMBL" id="MBK7273041.1"/>
    </source>
</evidence>
<name>A0A935M591_9MICO</name>
<dbReference type="EMBL" id="JADJIB010000002">
    <property type="protein sequence ID" value="MBK7273041.1"/>
    <property type="molecule type" value="Genomic_DNA"/>
</dbReference>
<evidence type="ECO:0000313" key="2">
    <source>
        <dbReference type="Proteomes" id="UP000726105"/>
    </source>
</evidence>
<accession>A0A935M591</accession>
<sequence>MVPRARGHGTCSLPPGPTSAFVRAWTSEWYAASRNAALGPLGKARPCLSPVRTQSAKAGSRSIRAVVNAVGPQVRPSNCCGAGAPATS</sequence>
<protein>
    <submittedName>
        <fullName evidence="1">Uncharacterized protein</fullName>
    </submittedName>
</protein>
<gene>
    <name evidence="1" type="ORF">IPI13_07665</name>
</gene>
<reference evidence="1 2" key="1">
    <citation type="submission" date="2020-10" db="EMBL/GenBank/DDBJ databases">
        <title>Connecting structure to function with the recovery of over 1000 high-quality activated sludge metagenome-assembled genomes encoding full-length rRNA genes using long-read sequencing.</title>
        <authorList>
            <person name="Singleton C.M."/>
            <person name="Petriglieri F."/>
            <person name="Kristensen J.M."/>
            <person name="Kirkegaard R.H."/>
            <person name="Michaelsen T.Y."/>
            <person name="Andersen M.H."/>
            <person name="Karst S.M."/>
            <person name="Dueholm M.S."/>
            <person name="Nielsen P.H."/>
            <person name="Albertsen M."/>
        </authorList>
    </citation>
    <scope>NUCLEOTIDE SEQUENCE [LARGE SCALE GENOMIC DNA]</scope>
    <source>
        <strain evidence="1">Ega_18-Q3-R5-49_MAXAC.001</strain>
    </source>
</reference>